<evidence type="ECO:0000313" key="1">
    <source>
        <dbReference type="EMBL" id="VDM67747.1"/>
    </source>
</evidence>
<dbReference type="Proteomes" id="UP000270094">
    <property type="component" value="Unassembled WGS sequence"/>
</dbReference>
<organism evidence="1 2">
    <name type="scientific">Strongylus vulgaris</name>
    <name type="common">Blood worm</name>
    <dbReference type="NCBI Taxonomy" id="40348"/>
    <lineage>
        <taxon>Eukaryota</taxon>
        <taxon>Metazoa</taxon>
        <taxon>Ecdysozoa</taxon>
        <taxon>Nematoda</taxon>
        <taxon>Chromadorea</taxon>
        <taxon>Rhabditida</taxon>
        <taxon>Rhabditina</taxon>
        <taxon>Rhabditomorpha</taxon>
        <taxon>Strongyloidea</taxon>
        <taxon>Strongylidae</taxon>
        <taxon>Strongylus</taxon>
    </lineage>
</organism>
<keyword evidence="2" id="KW-1185">Reference proteome</keyword>
<protein>
    <submittedName>
        <fullName evidence="1">Uncharacterized protein</fullName>
    </submittedName>
</protein>
<evidence type="ECO:0000313" key="2">
    <source>
        <dbReference type="Proteomes" id="UP000270094"/>
    </source>
</evidence>
<gene>
    <name evidence="1" type="ORF">SVUK_LOCUS2745</name>
</gene>
<reference evidence="1 2" key="1">
    <citation type="submission" date="2018-11" db="EMBL/GenBank/DDBJ databases">
        <authorList>
            <consortium name="Pathogen Informatics"/>
        </authorList>
    </citation>
    <scope>NUCLEOTIDE SEQUENCE [LARGE SCALE GENOMIC DNA]</scope>
</reference>
<sequence length="69" mass="8023">MCAKKVSCAPFICPTCHSVKYREALIHRRQEALATVAIEAIARDSIFHRKHIQTFMEKHKQQTRDTTLK</sequence>
<dbReference type="EMBL" id="UYYB01006389">
    <property type="protein sequence ID" value="VDM67747.1"/>
    <property type="molecule type" value="Genomic_DNA"/>
</dbReference>
<name>A0A3P7IU15_STRVU</name>
<accession>A0A3P7IU15</accession>
<dbReference type="OrthoDB" id="361532at2759"/>
<dbReference type="AlphaFoldDB" id="A0A3P7IU15"/>
<proteinExistence type="predicted"/>